<gene>
    <name evidence="1" type="ORF">NB063_11685</name>
</gene>
<evidence type="ECO:0000313" key="1">
    <source>
        <dbReference type="EMBL" id="MCM2371267.1"/>
    </source>
</evidence>
<reference evidence="1 2" key="1">
    <citation type="journal article" date="2022" name="Syst. Appl. Microbiol.">
        <title>Rhodopirellula aestuarii sp. nov., a novel member of the genus Rhodopirellula isolated from brackish sediments collected in the Tagus River estuary, Portugal.</title>
        <authorList>
            <person name="Vitorino I.R."/>
            <person name="Klimek D."/>
            <person name="Calusinska M."/>
            <person name="Lobo-da-Cunha A."/>
            <person name="Vasconcelos V."/>
            <person name="Lage O.M."/>
        </authorList>
    </citation>
    <scope>NUCLEOTIDE SEQUENCE [LARGE SCALE GENOMIC DNA]</scope>
    <source>
        <strain evidence="1 2">ICT_H3.1</strain>
    </source>
</reference>
<dbReference type="Proteomes" id="UP001202961">
    <property type="component" value="Unassembled WGS sequence"/>
</dbReference>
<proteinExistence type="predicted"/>
<keyword evidence="2" id="KW-1185">Reference proteome</keyword>
<dbReference type="RefSeq" id="WP_250928907.1">
    <property type="nucleotide sequence ID" value="NZ_JAMQBK010000030.1"/>
</dbReference>
<dbReference type="EMBL" id="JAMQBK010000030">
    <property type="protein sequence ID" value="MCM2371267.1"/>
    <property type="molecule type" value="Genomic_DNA"/>
</dbReference>
<name>A0ABT0U315_9BACT</name>
<accession>A0ABT0U315</accession>
<sequence length="171" mass="19056">MELYQLYETRDGASHREDIEESKNLASSMPEKAQQLNAQLTEILTEMNASYAYFNPAYNGDLPHKENVPTVTSEERVGNVARAKFKENGAKVVRAQLMVTSLGGDPNEEWFSAPAKVEGGTVVASLPSGTTHYFFNIIDENNYLVSYPAVKSQLDYMKNHQYSADALSVPR</sequence>
<comment type="caution">
    <text evidence="1">The sequence shown here is derived from an EMBL/GenBank/DDBJ whole genome shotgun (WGS) entry which is preliminary data.</text>
</comment>
<protein>
    <submittedName>
        <fullName evidence="1">Uncharacterized protein</fullName>
    </submittedName>
</protein>
<evidence type="ECO:0000313" key="2">
    <source>
        <dbReference type="Proteomes" id="UP001202961"/>
    </source>
</evidence>
<organism evidence="1 2">
    <name type="scientific">Aporhodopirellula aestuarii</name>
    <dbReference type="NCBI Taxonomy" id="2950107"/>
    <lineage>
        <taxon>Bacteria</taxon>
        <taxon>Pseudomonadati</taxon>
        <taxon>Planctomycetota</taxon>
        <taxon>Planctomycetia</taxon>
        <taxon>Pirellulales</taxon>
        <taxon>Pirellulaceae</taxon>
        <taxon>Aporhodopirellula</taxon>
    </lineage>
</organism>